<reference evidence="6 7" key="1">
    <citation type="submission" date="2018-01" db="EMBL/GenBank/DDBJ databases">
        <title>The draft genome sequence of Halioglobus lutimaris HF004.</title>
        <authorList>
            <person name="Du Z.-J."/>
            <person name="Shi M.-J."/>
        </authorList>
    </citation>
    <scope>NUCLEOTIDE SEQUENCE [LARGE SCALE GENOMIC DNA]</scope>
    <source>
        <strain evidence="6 7">HF004</strain>
    </source>
</reference>
<name>A0A2N5X214_9GAMM</name>
<dbReference type="RefSeq" id="WP_101518199.1">
    <property type="nucleotide sequence ID" value="NZ_PKUS01000013.1"/>
</dbReference>
<sequence>MKKILLVLLLLIAGCATWLALQDSPMKTLEGLALQHADKLPLAFFGERLFDEHCANCHDNPQMHAPTRESLSGFSLDSVMVALTFGKMQPMAANLSKIERGLISIYLTGSDTGHYEWLAASTCSNAPAPPGVTYSGDWGLGPGNQRFASPVHSNIDRDNVATLELDWALAFPKVTDMRSQPAVVGDTLYFGDKTGRLYAIDRKLGCIRAHTKVASGIRSAITLAEDGSGKPILVFADSMAFVYAVDPASLEIEWKADVRLFDTSTITGSVSYHDGRLFVPVSSYEVAAAGNPQHVCCTSHGGIIALDASDGDRLWEWHATADATEQGVDRDGKPMFGPSGVSVWSTPTIDAGRNRLYAGTGENLSHPATATSDAVIALDLDSGELLWSFQATADDVWNAACLNDGANCPENAGGDFDIGASVIHATLDDSTELLLVGQKSGDAMALDMNGKLVWKQQVSNAAIGPDLHQTTTNGGIHWGMALSGEHLLVPAADPERPRPGYDPRPGIHALEVRSGEPIWFQGVERGCYLAEEDKPLVGLQSMREGKSRSLEEQYQCSFFYGLSAAATATEEVVFSGGLNGILRAYDIRNGDILWQTATAKPFDTINGVKGHGGSIDVDGQVLAGDWLYVQSGYSMFGQLPGNVLLAYRLRQ</sequence>
<comment type="similarity">
    <text evidence="2">Belongs to the bacterial PQQ dehydrogenase family.</text>
</comment>
<dbReference type="PROSITE" id="PS51257">
    <property type="entry name" value="PROKAR_LIPOPROTEIN"/>
    <property type="match status" value="1"/>
</dbReference>
<dbReference type="OrthoDB" id="9794322at2"/>
<evidence type="ECO:0000313" key="6">
    <source>
        <dbReference type="EMBL" id="PLW68532.1"/>
    </source>
</evidence>
<evidence type="ECO:0000259" key="5">
    <source>
        <dbReference type="Pfam" id="PF01011"/>
    </source>
</evidence>
<keyword evidence="4" id="KW-0560">Oxidoreductase</keyword>
<dbReference type="SUPFAM" id="SSF46626">
    <property type="entry name" value="Cytochrome c"/>
    <property type="match status" value="1"/>
</dbReference>
<organism evidence="6 7">
    <name type="scientific">Pseudohalioglobus lutimaris</name>
    <dbReference type="NCBI Taxonomy" id="1737061"/>
    <lineage>
        <taxon>Bacteria</taxon>
        <taxon>Pseudomonadati</taxon>
        <taxon>Pseudomonadota</taxon>
        <taxon>Gammaproteobacteria</taxon>
        <taxon>Cellvibrionales</taxon>
        <taxon>Halieaceae</taxon>
        <taxon>Pseudohalioglobus</taxon>
    </lineage>
</organism>
<keyword evidence="7" id="KW-1185">Reference proteome</keyword>
<evidence type="ECO:0000256" key="1">
    <source>
        <dbReference type="ARBA" id="ARBA00001931"/>
    </source>
</evidence>
<evidence type="ECO:0000256" key="3">
    <source>
        <dbReference type="ARBA" id="ARBA00022729"/>
    </source>
</evidence>
<dbReference type="AlphaFoldDB" id="A0A2N5X214"/>
<comment type="caution">
    <text evidence="6">The sequence shown here is derived from an EMBL/GenBank/DDBJ whole genome shotgun (WGS) entry which is preliminary data.</text>
</comment>
<dbReference type="PANTHER" id="PTHR32303">
    <property type="entry name" value="QUINOPROTEIN ALCOHOL DEHYDROGENASE (CYTOCHROME C)"/>
    <property type="match status" value="1"/>
</dbReference>
<dbReference type="GO" id="GO:0016491">
    <property type="term" value="F:oxidoreductase activity"/>
    <property type="evidence" value="ECO:0007669"/>
    <property type="project" value="UniProtKB-KW"/>
</dbReference>
<evidence type="ECO:0000313" key="7">
    <source>
        <dbReference type="Proteomes" id="UP000235005"/>
    </source>
</evidence>
<comment type="cofactor">
    <cofactor evidence="1">
        <name>pyrroloquinoline quinone</name>
        <dbReference type="ChEBI" id="CHEBI:58442"/>
    </cofactor>
</comment>
<evidence type="ECO:0000256" key="2">
    <source>
        <dbReference type="ARBA" id="ARBA00008156"/>
    </source>
</evidence>
<evidence type="ECO:0000256" key="4">
    <source>
        <dbReference type="ARBA" id="ARBA00023002"/>
    </source>
</evidence>
<dbReference type="Pfam" id="PF01011">
    <property type="entry name" value="PQQ"/>
    <property type="match status" value="1"/>
</dbReference>
<gene>
    <name evidence="6" type="ORF">C0039_12215</name>
</gene>
<accession>A0A2N5X214</accession>
<dbReference type="EMBL" id="PKUS01000013">
    <property type="protein sequence ID" value="PLW68532.1"/>
    <property type="molecule type" value="Genomic_DNA"/>
</dbReference>
<dbReference type="SUPFAM" id="SSF50998">
    <property type="entry name" value="Quinoprotein alcohol dehydrogenase-like"/>
    <property type="match status" value="1"/>
</dbReference>
<dbReference type="GO" id="GO:0020037">
    <property type="term" value="F:heme binding"/>
    <property type="evidence" value="ECO:0007669"/>
    <property type="project" value="InterPro"/>
</dbReference>
<dbReference type="InterPro" id="IPR002372">
    <property type="entry name" value="PQQ_rpt_dom"/>
</dbReference>
<dbReference type="InterPro" id="IPR018391">
    <property type="entry name" value="PQQ_b-propeller_rpt"/>
</dbReference>
<dbReference type="PANTHER" id="PTHR32303:SF10">
    <property type="entry name" value="OUTER MEMBRANE PROTEIN ASSEMBLY FACTOR BAMB"/>
    <property type="match status" value="1"/>
</dbReference>
<proteinExistence type="inferred from homology"/>
<dbReference type="GO" id="GO:0009055">
    <property type="term" value="F:electron transfer activity"/>
    <property type="evidence" value="ECO:0007669"/>
    <property type="project" value="InterPro"/>
</dbReference>
<dbReference type="Proteomes" id="UP000235005">
    <property type="component" value="Unassembled WGS sequence"/>
</dbReference>
<dbReference type="InterPro" id="IPR036909">
    <property type="entry name" value="Cyt_c-like_dom_sf"/>
</dbReference>
<dbReference type="SMART" id="SM00564">
    <property type="entry name" value="PQQ"/>
    <property type="match status" value="6"/>
</dbReference>
<dbReference type="InterPro" id="IPR011047">
    <property type="entry name" value="Quinoprotein_ADH-like_sf"/>
</dbReference>
<feature type="domain" description="Pyrrolo-quinoline quinone repeat" evidence="5">
    <location>
        <begin position="299"/>
        <end position="398"/>
    </location>
</feature>
<dbReference type="Gene3D" id="2.140.10.10">
    <property type="entry name" value="Quinoprotein alcohol dehydrogenase-like superfamily"/>
    <property type="match status" value="1"/>
</dbReference>
<keyword evidence="3" id="KW-0732">Signal</keyword>
<protein>
    <submittedName>
        <fullName evidence="6">Dehydrogenase</fullName>
    </submittedName>
</protein>